<dbReference type="InterPro" id="IPR020084">
    <property type="entry name" value="NUDIX_hydrolase_CS"/>
</dbReference>
<keyword evidence="6" id="KW-0547">Nucleotide-binding</keyword>
<feature type="domain" description="ABC transporter" evidence="11">
    <location>
        <begin position="159"/>
        <end position="408"/>
    </location>
</feature>
<dbReference type="GO" id="GO:0005524">
    <property type="term" value="F:ATP binding"/>
    <property type="evidence" value="ECO:0007669"/>
    <property type="project" value="UniProtKB-KW"/>
</dbReference>
<dbReference type="GO" id="GO:0005886">
    <property type="term" value="C:plasma membrane"/>
    <property type="evidence" value="ECO:0007669"/>
    <property type="project" value="UniProtKB-SubCell"/>
</dbReference>
<comment type="caution">
    <text evidence="13">The sequence shown here is derived from an EMBL/GenBank/DDBJ whole genome shotgun (WGS) entry which is preliminary data.</text>
</comment>
<dbReference type="InterPro" id="IPR013563">
    <property type="entry name" value="Oligopep_ABC_C"/>
</dbReference>
<comment type="similarity">
    <text evidence="2">Belongs to the ABC transporter superfamily.</text>
</comment>
<keyword evidence="8" id="KW-0067">ATP-binding</keyword>
<dbReference type="Gene3D" id="3.40.50.300">
    <property type="entry name" value="P-loop containing nucleotide triphosphate hydrolases"/>
    <property type="match status" value="1"/>
</dbReference>
<evidence type="ECO:0000256" key="6">
    <source>
        <dbReference type="ARBA" id="ARBA00022741"/>
    </source>
</evidence>
<keyword evidence="7 13" id="KW-0378">Hydrolase</keyword>
<dbReference type="InterPro" id="IPR017871">
    <property type="entry name" value="ABC_transporter-like_CS"/>
</dbReference>
<evidence type="ECO:0000256" key="9">
    <source>
        <dbReference type="ARBA" id="ARBA00022967"/>
    </source>
</evidence>
<dbReference type="AlphaFoldDB" id="A0A833LZR3"/>
<dbReference type="PROSITE" id="PS50893">
    <property type="entry name" value="ABC_TRANSPORTER_2"/>
    <property type="match status" value="1"/>
</dbReference>
<dbReference type="Pfam" id="PF00293">
    <property type="entry name" value="NUDIX"/>
    <property type="match status" value="1"/>
</dbReference>
<dbReference type="PROSITE" id="PS00211">
    <property type="entry name" value="ABC_TRANSPORTER_1"/>
    <property type="match status" value="1"/>
</dbReference>
<dbReference type="InterPro" id="IPR000086">
    <property type="entry name" value="NUDIX_hydrolase_dom"/>
</dbReference>
<evidence type="ECO:0000256" key="10">
    <source>
        <dbReference type="ARBA" id="ARBA00023136"/>
    </source>
</evidence>
<dbReference type="PANTHER" id="PTHR43297:SF14">
    <property type="entry name" value="ATPASE AAA-TYPE CORE DOMAIN-CONTAINING PROTEIN"/>
    <property type="match status" value="1"/>
</dbReference>
<evidence type="ECO:0000256" key="4">
    <source>
        <dbReference type="ARBA" id="ARBA00022475"/>
    </source>
</evidence>
<dbReference type="PANTHER" id="PTHR43297">
    <property type="entry name" value="OLIGOPEPTIDE TRANSPORT ATP-BINDING PROTEIN APPD"/>
    <property type="match status" value="1"/>
</dbReference>
<dbReference type="EMBL" id="WBUI01000027">
    <property type="protein sequence ID" value="KAB2929725.1"/>
    <property type="molecule type" value="Genomic_DNA"/>
</dbReference>
<name>A0A833LZR3_9LEPT</name>
<dbReference type="InterPro" id="IPR027417">
    <property type="entry name" value="P-loop_NTPase"/>
</dbReference>
<dbReference type="NCBIfam" id="TIGR01727">
    <property type="entry name" value="oligo_HPY"/>
    <property type="match status" value="1"/>
</dbReference>
<keyword evidence="9" id="KW-1278">Translocase</keyword>
<dbReference type="InterPro" id="IPR003593">
    <property type="entry name" value="AAA+_ATPase"/>
</dbReference>
<dbReference type="GO" id="GO:0015833">
    <property type="term" value="P:peptide transport"/>
    <property type="evidence" value="ECO:0007669"/>
    <property type="project" value="InterPro"/>
</dbReference>
<dbReference type="PROSITE" id="PS51462">
    <property type="entry name" value="NUDIX"/>
    <property type="match status" value="1"/>
</dbReference>
<dbReference type="NCBIfam" id="NF001938">
    <property type="entry name" value="PRK00714.1-5"/>
    <property type="match status" value="1"/>
</dbReference>
<evidence type="ECO:0000259" key="12">
    <source>
        <dbReference type="PROSITE" id="PS51462"/>
    </source>
</evidence>
<evidence type="ECO:0000256" key="1">
    <source>
        <dbReference type="ARBA" id="ARBA00004417"/>
    </source>
</evidence>
<evidence type="ECO:0000256" key="2">
    <source>
        <dbReference type="ARBA" id="ARBA00005417"/>
    </source>
</evidence>
<dbReference type="SUPFAM" id="SSF52540">
    <property type="entry name" value="P-loop containing nucleoside triphosphate hydrolases"/>
    <property type="match status" value="1"/>
</dbReference>
<proteinExistence type="inferred from homology"/>
<evidence type="ECO:0000313" key="13">
    <source>
        <dbReference type="EMBL" id="KAB2929725.1"/>
    </source>
</evidence>
<feature type="domain" description="Nudix hydrolase" evidence="12">
    <location>
        <begin position="6"/>
        <end position="145"/>
    </location>
</feature>
<evidence type="ECO:0000256" key="3">
    <source>
        <dbReference type="ARBA" id="ARBA00022448"/>
    </source>
</evidence>
<dbReference type="Proteomes" id="UP000460298">
    <property type="component" value="Unassembled WGS sequence"/>
</dbReference>
<dbReference type="SMART" id="SM00382">
    <property type="entry name" value="AAA"/>
    <property type="match status" value="1"/>
</dbReference>
<keyword evidence="10" id="KW-0472">Membrane</keyword>
<dbReference type="SUPFAM" id="SSF55811">
    <property type="entry name" value="Nudix"/>
    <property type="match status" value="1"/>
</dbReference>
<organism evidence="13 14">
    <name type="scientific">Leptonema illini</name>
    <dbReference type="NCBI Taxonomy" id="183"/>
    <lineage>
        <taxon>Bacteria</taxon>
        <taxon>Pseudomonadati</taxon>
        <taxon>Spirochaetota</taxon>
        <taxon>Spirochaetia</taxon>
        <taxon>Leptospirales</taxon>
        <taxon>Leptospiraceae</taxon>
        <taxon>Leptonema</taxon>
    </lineage>
</organism>
<accession>A0A833LZR3</accession>
<keyword evidence="3" id="KW-0813">Transport</keyword>
<dbReference type="CDD" id="cd03671">
    <property type="entry name" value="NUDIX_Ap4A_hydrolase_plant_like"/>
    <property type="match status" value="1"/>
</dbReference>
<dbReference type="PROSITE" id="PS00893">
    <property type="entry name" value="NUDIX_BOX"/>
    <property type="match status" value="1"/>
</dbReference>
<keyword evidence="5" id="KW-0997">Cell inner membrane</keyword>
<protein>
    <submittedName>
        <fullName evidence="13">RNA pyrophosphohydrolase</fullName>
        <ecNumber evidence="13">3.6.1.-</ecNumber>
    </submittedName>
</protein>
<gene>
    <name evidence="13" type="ORF">F9K24_19050</name>
</gene>
<dbReference type="InterPro" id="IPR022927">
    <property type="entry name" value="RppH"/>
</dbReference>
<dbReference type="FunFam" id="3.40.50.300:FF:000016">
    <property type="entry name" value="Oligopeptide ABC transporter ATP-binding component"/>
    <property type="match status" value="1"/>
</dbReference>
<dbReference type="CDD" id="cd03257">
    <property type="entry name" value="ABC_NikE_OppD_transporters"/>
    <property type="match status" value="1"/>
</dbReference>
<dbReference type="Gene3D" id="3.90.79.10">
    <property type="entry name" value="Nucleoside Triphosphate Pyrophosphohydrolase"/>
    <property type="match status" value="1"/>
</dbReference>
<sequence length="473" mass="52929">MEQEKPYRENVGMVVFNSEGYVLAGDRIQYPGSFQFPQGGIDAGESPLAAARRELFEEIGLAVTEPAGEIGEWLTYEFPEDIPEHLKKFRGQKQKWFFFRWDGNPADLQLDLHEREFHSLKWMKMEDLAKEVVSFKRPTYDRIAREAARFLTDTSKPVLEYRRFGIGLDGYRLCEEVSIFLKPGEILGLIGESGCGKSITALAATGTLPEPGGYAAGEVLFIGRSIFAMKPDELRRLRGAEVGVIFQEPAQALNPLLTIGRQLNEVFEFHAEQAAERGLKASQRIPALLERVGFADPDRLLSTYPHELSGGMLQRVVIVMALLLKPSLIIADEPTTALDVTVQAQIMKLLVELKTEEQCGVLLITHNMGLVAQYADRLAVMYAGKVIEESPVDVFLSEPAHPYSRGLLDAIPDLERKHELKAIPGQVPAPAQYDDGCRFRNRCPKAFDACDKPVPVTAMGRDHRVQCWLFSRP</sequence>
<evidence type="ECO:0000256" key="5">
    <source>
        <dbReference type="ARBA" id="ARBA00022519"/>
    </source>
</evidence>
<comment type="subcellular location">
    <subcellularLocation>
        <location evidence="1">Cell inner membrane</location>
        <topology evidence="1">Peripheral membrane protein</topology>
    </subcellularLocation>
</comment>
<reference evidence="13 14" key="1">
    <citation type="submission" date="2019-10" db="EMBL/GenBank/DDBJ databases">
        <title>Extracellular Electron Transfer in a Candidatus Methanoperedens spp. Enrichment Culture.</title>
        <authorList>
            <person name="Berger S."/>
            <person name="Rangel Shaw D."/>
            <person name="Berben T."/>
            <person name="In 'T Zandt M."/>
            <person name="Frank J."/>
            <person name="Reimann J."/>
            <person name="Jetten M.S.M."/>
            <person name="Welte C.U."/>
        </authorList>
    </citation>
    <scope>NUCLEOTIDE SEQUENCE [LARGE SCALE GENOMIC DNA]</scope>
    <source>
        <strain evidence="13">SB12</strain>
    </source>
</reference>
<dbReference type="InterPro" id="IPR003439">
    <property type="entry name" value="ABC_transporter-like_ATP-bd"/>
</dbReference>
<evidence type="ECO:0000256" key="7">
    <source>
        <dbReference type="ARBA" id="ARBA00022801"/>
    </source>
</evidence>
<evidence type="ECO:0000256" key="8">
    <source>
        <dbReference type="ARBA" id="ARBA00022840"/>
    </source>
</evidence>
<keyword evidence="4" id="KW-1003">Cell membrane</keyword>
<dbReference type="InterPro" id="IPR050388">
    <property type="entry name" value="ABC_Ni/Peptide_Import"/>
</dbReference>
<dbReference type="InterPro" id="IPR015797">
    <property type="entry name" value="NUDIX_hydrolase-like_dom_sf"/>
</dbReference>
<evidence type="ECO:0000313" key="14">
    <source>
        <dbReference type="Proteomes" id="UP000460298"/>
    </source>
</evidence>
<dbReference type="EC" id="3.6.1.-" evidence="13"/>
<dbReference type="Pfam" id="PF08352">
    <property type="entry name" value="oligo_HPY"/>
    <property type="match status" value="1"/>
</dbReference>
<evidence type="ECO:0000259" key="11">
    <source>
        <dbReference type="PROSITE" id="PS50893"/>
    </source>
</evidence>
<dbReference type="GO" id="GO:0016887">
    <property type="term" value="F:ATP hydrolysis activity"/>
    <property type="evidence" value="ECO:0007669"/>
    <property type="project" value="InterPro"/>
</dbReference>
<dbReference type="Pfam" id="PF00005">
    <property type="entry name" value="ABC_tran"/>
    <property type="match status" value="1"/>
</dbReference>